<dbReference type="EMBL" id="JBELOE010000102">
    <property type="protein sequence ID" value="MER2491296.1"/>
    <property type="molecule type" value="Genomic_DNA"/>
</dbReference>
<dbReference type="InterPro" id="IPR002888">
    <property type="entry name" value="2Fe-2S-bd"/>
</dbReference>
<protein>
    <submittedName>
        <fullName evidence="8">(2Fe-2S)-binding protein</fullName>
    </submittedName>
</protein>
<keyword evidence="9" id="KW-1185">Reference proteome</keyword>
<evidence type="ECO:0000256" key="2">
    <source>
        <dbReference type="ARBA" id="ARBA00022723"/>
    </source>
</evidence>
<dbReference type="InterPro" id="IPR012675">
    <property type="entry name" value="Beta-grasp_dom_sf"/>
</dbReference>
<dbReference type="SUPFAM" id="SSF47741">
    <property type="entry name" value="CO dehydrogenase ISP C-domain like"/>
    <property type="match status" value="1"/>
</dbReference>
<dbReference type="Pfam" id="PF01799">
    <property type="entry name" value="Fer2_2"/>
    <property type="match status" value="1"/>
</dbReference>
<evidence type="ECO:0000256" key="3">
    <source>
        <dbReference type="ARBA" id="ARBA00023002"/>
    </source>
</evidence>
<keyword evidence="5" id="KW-0411">Iron-sulfur</keyword>
<dbReference type="PROSITE" id="PS00197">
    <property type="entry name" value="2FE2S_FER_1"/>
    <property type="match status" value="1"/>
</dbReference>
<dbReference type="InterPro" id="IPR036884">
    <property type="entry name" value="2Fe-2S-bd_dom_sf"/>
</dbReference>
<dbReference type="PROSITE" id="PS51085">
    <property type="entry name" value="2FE2S_FER_2"/>
    <property type="match status" value="1"/>
</dbReference>
<evidence type="ECO:0000313" key="9">
    <source>
        <dbReference type="Proteomes" id="UP001467690"/>
    </source>
</evidence>
<dbReference type="InterPro" id="IPR006058">
    <property type="entry name" value="2Fe2S_fd_BS"/>
</dbReference>
<keyword evidence="3" id="KW-0560">Oxidoreductase</keyword>
<accession>A0ABV1REF0</accession>
<dbReference type="PANTHER" id="PTHR44379:SF2">
    <property type="entry name" value="BLR6218 PROTEIN"/>
    <property type="match status" value="1"/>
</dbReference>
<dbReference type="Gene3D" id="1.10.150.120">
    <property type="entry name" value="[2Fe-2S]-binding domain"/>
    <property type="match status" value="1"/>
</dbReference>
<dbReference type="Gene3D" id="3.10.20.30">
    <property type="match status" value="1"/>
</dbReference>
<evidence type="ECO:0000259" key="7">
    <source>
        <dbReference type="PROSITE" id="PS51085"/>
    </source>
</evidence>
<evidence type="ECO:0000313" key="8">
    <source>
        <dbReference type="EMBL" id="MER2491296.1"/>
    </source>
</evidence>
<feature type="domain" description="2Fe-2S ferredoxin-type" evidence="7">
    <location>
        <begin position="1"/>
        <end position="77"/>
    </location>
</feature>
<reference evidence="8 9" key="1">
    <citation type="submission" date="2024-06" db="EMBL/GenBank/DDBJ databases">
        <authorList>
            <person name="Chen R.Y."/>
        </authorList>
    </citation>
    <scope>NUCLEOTIDE SEQUENCE [LARGE SCALE GENOMIC DNA]</scope>
    <source>
        <strain evidence="8 9">D2</strain>
    </source>
</reference>
<proteinExistence type="predicted"/>
<sequence length="162" mass="17848">MKFNIKVNQQHHSIETDSDMPVLWVLRDLLKMTGTKFGCGKGLCGACTVLFNGQAVRSCSLPISTVGSSEIVTIEKVDKIAEYQKHAIPIKQAWRDFNVPQCGYCQSGQIMSAVAFVKNTPNVNKQQIKSSMTGNICRCGTYPRIEKALAYVIDSKDANDAN</sequence>
<keyword evidence="6" id="KW-0830">Ubiquinone</keyword>
<dbReference type="CDD" id="cd00207">
    <property type="entry name" value="fer2"/>
    <property type="match status" value="1"/>
</dbReference>
<dbReference type="PANTHER" id="PTHR44379">
    <property type="entry name" value="OXIDOREDUCTASE WITH IRON-SULFUR SUBUNIT"/>
    <property type="match status" value="1"/>
</dbReference>
<keyword evidence="4" id="KW-0408">Iron</keyword>
<dbReference type="Proteomes" id="UP001467690">
    <property type="component" value="Unassembled WGS sequence"/>
</dbReference>
<dbReference type="InterPro" id="IPR001041">
    <property type="entry name" value="2Fe-2S_ferredoxin-type"/>
</dbReference>
<evidence type="ECO:0000256" key="6">
    <source>
        <dbReference type="ARBA" id="ARBA00023075"/>
    </source>
</evidence>
<comment type="caution">
    <text evidence="8">The sequence shown here is derived from an EMBL/GenBank/DDBJ whole genome shotgun (WGS) entry which is preliminary data.</text>
</comment>
<keyword evidence="1" id="KW-0001">2Fe-2S</keyword>
<dbReference type="Pfam" id="PF00111">
    <property type="entry name" value="Fer2"/>
    <property type="match status" value="1"/>
</dbReference>
<name>A0ABV1REF0_9ALTE</name>
<evidence type="ECO:0000256" key="5">
    <source>
        <dbReference type="ARBA" id="ARBA00023014"/>
    </source>
</evidence>
<evidence type="ECO:0000256" key="1">
    <source>
        <dbReference type="ARBA" id="ARBA00022714"/>
    </source>
</evidence>
<gene>
    <name evidence="8" type="ORF">ABS311_05300</name>
</gene>
<evidence type="ECO:0000256" key="4">
    <source>
        <dbReference type="ARBA" id="ARBA00023004"/>
    </source>
</evidence>
<keyword evidence="2" id="KW-0479">Metal-binding</keyword>
<dbReference type="InterPro" id="IPR036010">
    <property type="entry name" value="2Fe-2S_ferredoxin-like_sf"/>
</dbReference>
<dbReference type="InterPro" id="IPR051452">
    <property type="entry name" value="Diverse_Oxidoreductases"/>
</dbReference>
<dbReference type="SUPFAM" id="SSF54292">
    <property type="entry name" value="2Fe-2S ferredoxin-like"/>
    <property type="match status" value="1"/>
</dbReference>
<dbReference type="RefSeq" id="WP_350400953.1">
    <property type="nucleotide sequence ID" value="NZ_JBELOE010000102.1"/>
</dbReference>
<organism evidence="8 9">
    <name type="scientific">Catenovulum sediminis</name>
    <dbReference type="NCBI Taxonomy" id="1740262"/>
    <lineage>
        <taxon>Bacteria</taxon>
        <taxon>Pseudomonadati</taxon>
        <taxon>Pseudomonadota</taxon>
        <taxon>Gammaproteobacteria</taxon>
        <taxon>Alteromonadales</taxon>
        <taxon>Alteromonadaceae</taxon>
        <taxon>Catenovulum</taxon>
    </lineage>
</organism>